<sequence>MSLGKVPLWTYRPSSCSYPHRPEFVFCPQPYLKQTVNVKPNLKEALFLGQSVCQYRLKQFAALNSEETHPTSQESGTLKNGNNFEQWDSMTAKFAGAANLPVSIVATASDNTQCSESSSRKQVCALSCPVAGDVDWIARKSLFAVILYQEEGD</sequence>
<evidence type="ECO:0000313" key="2">
    <source>
        <dbReference type="Proteomes" id="UP001604336"/>
    </source>
</evidence>
<gene>
    <name evidence="1" type="ORF">Adt_19287</name>
</gene>
<dbReference type="Proteomes" id="UP001604336">
    <property type="component" value="Unassembled WGS sequence"/>
</dbReference>
<keyword evidence="2" id="KW-1185">Reference proteome</keyword>
<evidence type="ECO:0000313" key="1">
    <source>
        <dbReference type="EMBL" id="KAL2503666.1"/>
    </source>
</evidence>
<organism evidence="1 2">
    <name type="scientific">Abeliophyllum distichum</name>
    <dbReference type="NCBI Taxonomy" id="126358"/>
    <lineage>
        <taxon>Eukaryota</taxon>
        <taxon>Viridiplantae</taxon>
        <taxon>Streptophyta</taxon>
        <taxon>Embryophyta</taxon>
        <taxon>Tracheophyta</taxon>
        <taxon>Spermatophyta</taxon>
        <taxon>Magnoliopsida</taxon>
        <taxon>eudicotyledons</taxon>
        <taxon>Gunneridae</taxon>
        <taxon>Pentapetalae</taxon>
        <taxon>asterids</taxon>
        <taxon>lamiids</taxon>
        <taxon>Lamiales</taxon>
        <taxon>Oleaceae</taxon>
        <taxon>Forsythieae</taxon>
        <taxon>Abeliophyllum</taxon>
    </lineage>
</organism>
<proteinExistence type="predicted"/>
<accession>A0ABD1SSH6</accession>
<protein>
    <submittedName>
        <fullName evidence="1">Uncharacterized protein</fullName>
    </submittedName>
</protein>
<comment type="caution">
    <text evidence="1">The sequence shown here is derived from an EMBL/GenBank/DDBJ whole genome shotgun (WGS) entry which is preliminary data.</text>
</comment>
<reference evidence="2" key="1">
    <citation type="submission" date="2024-07" db="EMBL/GenBank/DDBJ databases">
        <title>Two chromosome-level genome assemblies of Korean endemic species Abeliophyllum distichum and Forsythia ovata (Oleaceae).</title>
        <authorList>
            <person name="Jang H."/>
        </authorList>
    </citation>
    <scope>NUCLEOTIDE SEQUENCE [LARGE SCALE GENOMIC DNA]</scope>
</reference>
<dbReference type="EMBL" id="JBFOLK010000006">
    <property type="protein sequence ID" value="KAL2503666.1"/>
    <property type="molecule type" value="Genomic_DNA"/>
</dbReference>
<name>A0ABD1SSH6_9LAMI</name>
<dbReference type="AlphaFoldDB" id="A0ABD1SSH6"/>